<evidence type="ECO:0000313" key="2">
    <source>
        <dbReference type="EMBL" id="KAJ1524945.1"/>
    </source>
</evidence>
<name>A0AAV7XIN5_9NEOP</name>
<feature type="compositionally biased region" description="Acidic residues" evidence="1">
    <location>
        <begin position="371"/>
        <end position="384"/>
    </location>
</feature>
<reference evidence="2" key="1">
    <citation type="submission" date="2022-12" db="EMBL/GenBank/DDBJ databases">
        <title>Chromosome-level genome assembly of the bean flower thrips Megalurothrips usitatus.</title>
        <authorList>
            <person name="Ma L."/>
            <person name="Liu Q."/>
            <person name="Li H."/>
            <person name="Cai W."/>
        </authorList>
    </citation>
    <scope>NUCLEOTIDE SEQUENCE</scope>
    <source>
        <strain evidence="2">Cailab_2022a</strain>
    </source>
</reference>
<dbReference type="AlphaFoldDB" id="A0AAV7XIN5"/>
<dbReference type="EMBL" id="JAPTSV010000008">
    <property type="protein sequence ID" value="KAJ1524945.1"/>
    <property type="molecule type" value="Genomic_DNA"/>
</dbReference>
<organism evidence="2 3">
    <name type="scientific">Megalurothrips usitatus</name>
    <name type="common">bean blossom thrips</name>
    <dbReference type="NCBI Taxonomy" id="439358"/>
    <lineage>
        <taxon>Eukaryota</taxon>
        <taxon>Metazoa</taxon>
        <taxon>Ecdysozoa</taxon>
        <taxon>Arthropoda</taxon>
        <taxon>Hexapoda</taxon>
        <taxon>Insecta</taxon>
        <taxon>Pterygota</taxon>
        <taxon>Neoptera</taxon>
        <taxon>Paraneoptera</taxon>
        <taxon>Thysanoptera</taxon>
        <taxon>Terebrantia</taxon>
        <taxon>Thripoidea</taxon>
        <taxon>Thripidae</taxon>
        <taxon>Megalurothrips</taxon>
    </lineage>
</organism>
<feature type="region of interest" description="Disordered" evidence="1">
    <location>
        <begin position="346"/>
        <end position="385"/>
    </location>
</feature>
<proteinExistence type="predicted"/>
<protein>
    <recommendedName>
        <fullName evidence="4">C2H2-type domain-containing protein</fullName>
    </recommendedName>
</protein>
<feature type="compositionally biased region" description="Polar residues" evidence="1">
    <location>
        <begin position="683"/>
        <end position="694"/>
    </location>
</feature>
<feature type="compositionally biased region" description="Polar residues" evidence="1">
    <location>
        <begin position="346"/>
        <end position="365"/>
    </location>
</feature>
<comment type="caution">
    <text evidence="2">The sequence shown here is derived from an EMBL/GenBank/DDBJ whole genome shotgun (WGS) entry which is preliminary data.</text>
</comment>
<feature type="compositionally biased region" description="Basic and acidic residues" evidence="1">
    <location>
        <begin position="427"/>
        <end position="437"/>
    </location>
</feature>
<evidence type="ECO:0000256" key="1">
    <source>
        <dbReference type="SAM" id="MobiDB-lite"/>
    </source>
</evidence>
<sequence>MESSTTTEQRKDLSGRDGGTTSWDHETNGLIFQSGDCCFNACTFTSDHYHCQACGISTTEVSQALAHIRTSPACRKDPLVNYAASSVAMATDPTNTLYNALYNGFSAQSSYPTAGFSGYSQIDSFQWHPGIPDKVTICSSQLSPCCSSNGATYIPVESQLCSPISDLYSKVTPIRDLVSLPAKSSGSAVDSPSWFAYNPQQIQKSTYKYTDQNPPPQINFILLDPSDQKHQDIGEASTSLPSNFCAKTDIVGKDVLKESYCSYTSQPLPGILSEDTLFSLNQQDDSLKQADVHQHQTPVSQIILSDFTSSNKSVPLAVGAPSTSRVETHFTREHFGHYISSCSNYPSSIGQENDNGESLETSHQPSSAASDSDESDIVVEDTGDDLGSQMTESEIFIEDIKCSLLQGVVSEEENQTVRTEVFQNKTGESDHHPRKETQQTIGEDPKILTGPQLKECLSYHALLKCMVCEKSVSDGDAGSVFVQMSTQMPLTTSSQTPVLTKLNEVVAIDETGLLDVNGKYMCQNCFNLVDTVDSLESKLELLKQGIAAMIKAGTKPLIVNHNQCLKLPEHMLGQHHSTLMNVPNMKSLSASVNIQELFQDSLVGDSTVGKPVIAQQQVTTNDAEQKEYLLLSGGALSLGNSINKVNLSLSHHHSIDIVQAGQHETQNIAHQATCSLQKLPDMSSQPYHLSSTHPSSKHDGVATTSRIEPCQPSQKILSKEEVVPSYQPLECQKGPVSSPKGKEANEEEKCYKVSKNDLDMEIDYKENREVKVAGKKKLSFPSILSMGMEQVDEQKPHSSECIMENCHAMLRLERTMEENIRKESCTEHQLKFTCDLCHELFSSNELLQGHLSEFVKSESLCEVRLLFFFCYILL</sequence>
<evidence type="ECO:0008006" key="4">
    <source>
        <dbReference type="Google" id="ProtNLM"/>
    </source>
</evidence>
<feature type="region of interest" description="Disordered" evidence="1">
    <location>
        <begin position="683"/>
        <end position="703"/>
    </location>
</feature>
<feature type="region of interest" description="Disordered" evidence="1">
    <location>
        <begin position="421"/>
        <end position="444"/>
    </location>
</feature>
<evidence type="ECO:0000313" key="3">
    <source>
        <dbReference type="Proteomes" id="UP001075354"/>
    </source>
</evidence>
<feature type="region of interest" description="Disordered" evidence="1">
    <location>
        <begin position="1"/>
        <end position="21"/>
    </location>
</feature>
<dbReference type="Proteomes" id="UP001075354">
    <property type="component" value="Chromosome 8"/>
</dbReference>
<accession>A0AAV7XIN5</accession>
<gene>
    <name evidence="2" type="ORF">ONE63_009803</name>
</gene>
<keyword evidence="3" id="KW-1185">Reference proteome</keyword>